<protein>
    <submittedName>
        <fullName evidence="2 4">Uncharacterized protein</fullName>
    </submittedName>
</protein>
<dbReference type="GeneID" id="54415094"/>
<keyword evidence="1" id="KW-0472">Membrane</keyword>
<dbReference type="RefSeq" id="XP_033529943.1">
    <property type="nucleotide sequence ID" value="XM_033674524.1"/>
</dbReference>
<accession>A0A6G1FRM0</accession>
<evidence type="ECO:0000313" key="4">
    <source>
        <dbReference type="RefSeq" id="XP_033529943.1"/>
    </source>
</evidence>
<gene>
    <name evidence="2 4" type="ORF">P152DRAFT_226393</name>
</gene>
<keyword evidence="1" id="KW-1133">Transmembrane helix</keyword>
<dbReference type="Proteomes" id="UP000504638">
    <property type="component" value="Unplaced"/>
</dbReference>
<evidence type="ECO:0000256" key="1">
    <source>
        <dbReference type="SAM" id="Phobius"/>
    </source>
</evidence>
<dbReference type="AlphaFoldDB" id="A0A6G1FRM0"/>
<keyword evidence="3" id="KW-1185">Reference proteome</keyword>
<reference evidence="2 4" key="1">
    <citation type="submission" date="2020-01" db="EMBL/GenBank/DDBJ databases">
        <authorList>
            <consortium name="DOE Joint Genome Institute"/>
            <person name="Haridas S."/>
            <person name="Albert R."/>
            <person name="Binder M."/>
            <person name="Bloem J."/>
            <person name="Labutti K."/>
            <person name="Salamov A."/>
            <person name="Andreopoulos B."/>
            <person name="Baker S.E."/>
            <person name="Barry K."/>
            <person name="Bills G."/>
            <person name="Bluhm B.H."/>
            <person name="Cannon C."/>
            <person name="Castanera R."/>
            <person name="Culley D.E."/>
            <person name="Daum C."/>
            <person name="Ezra D."/>
            <person name="Gonzalez J.B."/>
            <person name="Henrissat B."/>
            <person name="Kuo A."/>
            <person name="Liang C."/>
            <person name="Lipzen A."/>
            <person name="Lutzoni F."/>
            <person name="Magnuson J."/>
            <person name="Mondo S."/>
            <person name="Nolan M."/>
            <person name="Ohm R."/>
            <person name="Pangilinan J."/>
            <person name="Park H.-J."/>
            <person name="Ramirez L."/>
            <person name="Alfaro M."/>
            <person name="Sun H."/>
            <person name="Tritt A."/>
            <person name="Yoshinaga Y."/>
            <person name="Zwiers L.-H."/>
            <person name="Turgeon B.G."/>
            <person name="Goodwin S.B."/>
            <person name="Spatafora J.W."/>
            <person name="Crous P.W."/>
            <person name="Grigoriev I.V."/>
        </authorList>
    </citation>
    <scope>NUCLEOTIDE SEQUENCE</scope>
    <source>
        <strain evidence="2 4">CBS 781.70</strain>
    </source>
</reference>
<sequence>MYLLARIATDMGHARAGGLGRSGEGVQYIIYTDDSSRLWDAVWFHMRLKTRLCAVHVRPDLSKKSAPSYAAILVVLGIFRSFLSNLLRKRYWR</sequence>
<proteinExistence type="predicted"/>
<evidence type="ECO:0000313" key="3">
    <source>
        <dbReference type="Proteomes" id="UP000504638"/>
    </source>
</evidence>
<organism evidence="2">
    <name type="scientific">Eremomyces bilateralis CBS 781.70</name>
    <dbReference type="NCBI Taxonomy" id="1392243"/>
    <lineage>
        <taxon>Eukaryota</taxon>
        <taxon>Fungi</taxon>
        <taxon>Dikarya</taxon>
        <taxon>Ascomycota</taxon>
        <taxon>Pezizomycotina</taxon>
        <taxon>Dothideomycetes</taxon>
        <taxon>Dothideomycetes incertae sedis</taxon>
        <taxon>Eremomycetales</taxon>
        <taxon>Eremomycetaceae</taxon>
        <taxon>Eremomyces</taxon>
    </lineage>
</organism>
<dbReference type="EMBL" id="ML975186">
    <property type="protein sequence ID" value="KAF1808312.1"/>
    <property type="molecule type" value="Genomic_DNA"/>
</dbReference>
<reference evidence="4" key="2">
    <citation type="submission" date="2020-04" db="EMBL/GenBank/DDBJ databases">
        <authorList>
            <consortium name="NCBI Genome Project"/>
        </authorList>
    </citation>
    <scope>NUCLEOTIDE SEQUENCE</scope>
    <source>
        <strain evidence="4">CBS 781.70</strain>
    </source>
</reference>
<evidence type="ECO:0000313" key="2">
    <source>
        <dbReference type="EMBL" id="KAF1808312.1"/>
    </source>
</evidence>
<reference evidence="4" key="3">
    <citation type="submission" date="2025-04" db="UniProtKB">
        <authorList>
            <consortium name="RefSeq"/>
        </authorList>
    </citation>
    <scope>IDENTIFICATION</scope>
    <source>
        <strain evidence="4">CBS 781.70</strain>
    </source>
</reference>
<keyword evidence="1" id="KW-0812">Transmembrane</keyword>
<feature type="transmembrane region" description="Helical" evidence="1">
    <location>
        <begin position="68"/>
        <end position="87"/>
    </location>
</feature>
<name>A0A6G1FRM0_9PEZI</name>